<accession>A0A3R9IN39</accession>
<keyword evidence="4 12" id="KW-0028">Amino-acid biosynthesis</keyword>
<dbReference type="GO" id="GO:0000105">
    <property type="term" value="P:L-histidine biosynthetic process"/>
    <property type="evidence" value="ECO:0007669"/>
    <property type="project" value="UniProtKB-KW"/>
</dbReference>
<keyword evidence="3 12" id="KW-0554">One-carbon metabolism</keyword>
<gene>
    <name evidence="12 15" type="primary">folD</name>
    <name evidence="15" type="ORF">D8872_00230</name>
</gene>
<dbReference type="NCBIfam" id="NF008058">
    <property type="entry name" value="PRK10792.1"/>
    <property type="match status" value="1"/>
</dbReference>
<keyword evidence="7 12" id="KW-0521">NADP</keyword>
<dbReference type="InterPro" id="IPR046346">
    <property type="entry name" value="Aminoacid_DH-like_N_sf"/>
</dbReference>
<evidence type="ECO:0000256" key="11">
    <source>
        <dbReference type="ARBA" id="ARBA00023268"/>
    </source>
</evidence>
<dbReference type="InterPro" id="IPR000672">
    <property type="entry name" value="THF_DH/CycHdrlase"/>
</dbReference>
<keyword evidence="9 12" id="KW-0368">Histidine biosynthesis</keyword>
<dbReference type="GO" id="GO:0006164">
    <property type="term" value="P:purine nucleotide biosynthetic process"/>
    <property type="evidence" value="ECO:0007669"/>
    <property type="project" value="UniProtKB-KW"/>
</dbReference>
<dbReference type="UniPathway" id="UPA00193"/>
<sequence length="284" mass="30924">MANIIDGKALAEKLQAKLAEKTAKLKAETGQEPGLVVILVGDNPASQVYVRNKERSALAAGFRSEVVRLPESTSQEELLTLIAKYNQDPAWHGILVQLPLPAHIDDEAVLLAIDPEKDVDGFHPTNMGRLWSGHPLMIPSTPAGIMEMFREYKVDLEGKNAVVIGRSNIVGKPMAQLLLSKNATVTLTHSRTHHLAKIAKKADILVVAIGRGHFVTKDFVKEGAVVIDVGMNRDENGKLIGDVKFDEVAEVASLITPVPKGVGPMTITMLMEQTYQAFVRSLEK</sequence>
<dbReference type="Pfam" id="PF00763">
    <property type="entry name" value="THF_DHG_CYH"/>
    <property type="match status" value="1"/>
</dbReference>
<evidence type="ECO:0000256" key="2">
    <source>
        <dbReference type="ARBA" id="ARBA00011738"/>
    </source>
</evidence>
<dbReference type="InterPro" id="IPR020630">
    <property type="entry name" value="THF_DH/CycHdrlase_cat_dom"/>
</dbReference>
<dbReference type="AlphaFoldDB" id="A0A3R9IN39"/>
<evidence type="ECO:0000256" key="5">
    <source>
        <dbReference type="ARBA" id="ARBA00022755"/>
    </source>
</evidence>
<keyword evidence="11 12" id="KW-0511">Multifunctional enzyme</keyword>
<dbReference type="EC" id="3.5.4.9" evidence="12"/>
<dbReference type="GO" id="GO:0004477">
    <property type="term" value="F:methenyltetrahydrofolate cyclohydrolase activity"/>
    <property type="evidence" value="ECO:0007669"/>
    <property type="project" value="UniProtKB-UniRule"/>
</dbReference>
<dbReference type="PRINTS" id="PR00085">
    <property type="entry name" value="THFDHDRGNASE"/>
</dbReference>
<evidence type="ECO:0000256" key="6">
    <source>
        <dbReference type="ARBA" id="ARBA00022801"/>
    </source>
</evidence>
<evidence type="ECO:0000256" key="12">
    <source>
        <dbReference type="HAMAP-Rule" id="MF_01576"/>
    </source>
</evidence>
<dbReference type="GO" id="GO:0009086">
    <property type="term" value="P:methionine biosynthetic process"/>
    <property type="evidence" value="ECO:0007669"/>
    <property type="project" value="UniProtKB-KW"/>
</dbReference>
<evidence type="ECO:0000313" key="16">
    <source>
        <dbReference type="Proteomes" id="UP000282617"/>
    </source>
</evidence>
<comment type="catalytic activity">
    <reaction evidence="12">
        <text>(6R)-5,10-methylene-5,6,7,8-tetrahydrofolate + NADP(+) = (6R)-5,10-methenyltetrahydrofolate + NADPH</text>
        <dbReference type="Rhea" id="RHEA:22812"/>
        <dbReference type="ChEBI" id="CHEBI:15636"/>
        <dbReference type="ChEBI" id="CHEBI:57455"/>
        <dbReference type="ChEBI" id="CHEBI:57783"/>
        <dbReference type="ChEBI" id="CHEBI:58349"/>
        <dbReference type="EC" id="1.5.1.5"/>
    </reaction>
</comment>
<feature type="domain" description="Tetrahydrofolate dehydrogenase/cyclohydrolase catalytic" evidence="13">
    <location>
        <begin position="5"/>
        <end position="120"/>
    </location>
</feature>
<comment type="subunit">
    <text evidence="2 12">Homodimer.</text>
</comment>
<evidence type="ECO:0000256" key="7">
    <source>
        <dbReference type="ARBA" id="ARBA00022857"/>
    </source>
</evidence>
<keyword evidence="10 12" id="KW-0486">Methionine biosynthesis</keyword>
<comment type="caution">
    <text evidence="12">Lacks conserved residue(s) required for the propagation of feature annotation.</text>
</comment>
<dbReference type="CDD" id="cd01080">
    <property type="entry name" value="NAD_bind_m-THF_DH_Cyclohyd"/>
    <property type="match status" value="1"/>
</dbReference>
<dbReference type="Gene3D" id="3.40.50.720">
    <property type="entry name" value="NAD(P)-binding Rossmann-like Domain"/>
    <property type="match status" value="1"/>
</dbReference>
<comment type="catalytic activity">
    <reaction evidence="12">
        <text>(6R)-5,10-methenyltetrahydrofolate + H2O = (6R)-10-formyltetrahydrofolate + H(+)</text>
        <dbReference type="Rhea" id="RHEA:23700"/>
        <dbReference type="ChEBI" id="CHEBI:15377"/>
        <dbReference type="ChEBI" id="CHEBI:15378"/>
        <dbReference type="ChEBI" id="CHEBI:57455"/>
        <dbReference type="ChEBI" id="CHEBI:195366"/>
        <dbReference type="EC" id="3.5.4.9"/>
    </reaction>
</comment>
<feature type="binding site" evidence="12">
    <location>
        <begin position="165"/>
        <end position="167"/>
    </location>
    <ligand>
        <name>NADP(+)</name>
        <dbReference type="ChEBI" id="CHEBI:58349"/>
    </ligand>
</feature>
<dbReference type="PROSITE" id="PS00766">
    <property type="entry name" value="THF_DHG_CYH_1"/>
    <property type="match status" value="1"/>
</dbReference>
<dbReference type="RefSeq" id="WP_125389545.1">
    <property type="nucleotide sequence ID" value="NZ_RJNA01000001.1"/>
</dbReference>
<dbReference type="Gene3D" id="3.40.50.10860">
    <property type="entry name" value="Leucine Dehydrogenase, chain A, domain 1"/>
    <property type="match status" value="1"/>
</dbReference>
<evidence type="ECO:0000259" key="13">
    <source>
        <dbReference type="Pfam" id="PF00763"/>
    </source>
</evidence>
<dbReference type="GO" id="GO:0005829">
    <property type="term" value="C:cytosol"/>
    <property type="evidence" value="ECO:0007669"/>
    <property type="project" value="TreeGrafter"/>
</dbReference>
<dbReference type="PROSITE" id="PS00767">
    <property type="entry name" value="THF_DHG_CYH_2"/>
    <property type="match status" value="1"/>
</dbReference>
<dbReference type="FunFam" id="3.40.50.720:FF:000094">
    <property type="entry name" value="Bifunctional protein FolD"/>
    <property type="match status" value="1"/>
</dbReference>
<proteinExistence type="inferred from homology"/>
<organism evidence="15 16">
    <name type="scientific">Streptococcus cristatus</name>
    <dbReference type="NCBI Taxonomy" id="45634"/>
    <lineage>
        <taxon>Bacteria</taxon>
        <taxon>Bacillati</taxon>
        <taxon>Bacillota</taxon>
        <taxon>Bacilli</taxon>
        <taxon>Lactobacillales</taxon>
        <taxon>Streptococcaceae</taxon>
        <taxon>Streptococcus</taxon>
    </lineage>
</organism>
<reference evidence="15 16" key="1">
    <citation type="submission" date="2018-11" db="EMBL/GenBank/DDBJ databases">
        <title>Species Designations Belie Phenotypic and Genotypic Heterogeneity in Oral Streptococci.</title>
        <authorList>
            <person name="Velsko I."/>
        </authorList>
    </citation>
    <scope>NUCLEOTIDE SEQUENCE [LARGE SCALE GENOMIC DNA]</scope>
    <source>
        <strain evidence="15 16">BCC51</strain>
    </source>
</reference>
<dbReference type="HAMAP" id="MF_01576">
    <property type="entry name" value="THF_DHG_CYH"/>
    <property type="match status" value="1"/>
</dbReference>
<dbReference type="GO" id="GO:0004488">
    <property type="term" value="F:methylenetetrahydrofolate dehydrogenase (NADP+) activity"/>
    <property type="evidence" value="ECO:0007669"/>
    <property type="project" value="UniProtKB-UniRule"/>
</dbReference>
<comment type="pathway">
    <text evidence="1 12">One-carbon metabolism; tetrahydrofolate interconversion.</text>
</comment>
<dbReference type="PANTHER" id="PTHR48099">
    <property type="entry name" value="C-1-TETRAHYDROFOLATE SYNTHASE, CYTOPLASMIC-RELATED"/>
    <property type="match status" value="1"/>
</dbReference>
<evidence type="ECO:0000256" key="8">
    <source>
        <dbReference type="ARBA" id="ARBA00023002"/>
    </source>
</evidence>
<dbReference type="EMBL" id="RJNA01000001">
    <property type="protein sequence ID" value="RSI45636.1"/>
    <property type="molecule type" value="Genomic_DNA"/>
</dbReference>
<dbReference type="PANTHER" id="PTHR48099:SF5">
    <property type="entry name" value="C-1-TETRAHYDROFOLATE SYNTHASE, CYTOPLASMIC"/>
    <property type="match status" value="1"/>
</dbReference>
<dbReference type="InterPro" id="IPR020867">
    <property type="entry name" value="THF_DH/CycHdrlase_CS"/>
</dbReference>
<keyword evidence="5 12" id="KW-0658">Purine biosynthesis</keyword>
<dbReference type="InterPro" id="IPR020631">
    <property type="entry name" value="THF_DH/CycHdrlase_NAD-bd_dom"/>
</dbReference>
<evidence type="ECO:0000256" key="4">
    <source>
        <dbReference type="ARBA" id="ARBA00022605"/>
    </source>
</evidence>
<dbReference type="InterPro" id="IPR036291">
    <property type="entry name" value="NAD(P)-bd_dom_sf"/>
</dbReference>
<evidence type="ECO:0000259" key="14">
    <source>
        <dbReference type="Pfam" id="PF02882"/>
    </source>
</evidence>
<comment type="function">
    <text evidence="12">Catalyzes the oxidation of 5,10-methylenetetrahydrofolate to 5,10-methenyltetrahydrofolate and then the hydrolysis of 5,10-methenyltetrahydrofolate to 10-formyltetrahydrofolate.</text>
</comment>
<dbReference type="Proteomes" id="UP000282617">
    <property type="component" value="Unassembled WGS sequence"/>
</dbReference>
<feature type="domain" description="Tetrahydrofolate dehydrogenase/cyclohydrolase NAD(P)-binding" evidence="14">
    <location>
        <begin position="139"/>
        <end position="280"/>
    </location>
</feature>
<evidence type="ECO:0000256" key="10">
    <source>
        <dbReference type="ARBA" id="ARBA00023167"/>
    </source>
</evidence>
<dbReference type="SUPFAM" id="SSF53223">
    <property type="entry name" value="Aminoacid dehydrogenase-like, N-terminal domain"/>
    <property type="match status" value="1"/>
</dbReference>
<evidence type="ECO:0000313" key="15">
    <source>
        <dbReference type="EMBL" id="RSI45636.1"/>
    </source>
</evidence>
<evidence type="ECO:0000256" key="3">
    <source>
        <dbReference type="ARBA" id="ARBA00022563"/>
    </source>
</evidence>
<dbReference type="NCBIfam" id="NF010783">
    <property type="entry name" value="PRK14186.1"/>
    <property type="match status" value="1"/>
</dbReference>
<keyword evidence="6 12" id="KW-0378">Hydrolase</keyword>
<protein>
    <recommendedName>
        <fullName evidence="12">Bifunctional protein FolD</fullName>
    </recommendedName>
    <domain>
        <recommendedName>
            <fullName evidence="12">Methylenetetrahydrofolate dehydrogenase</fullName>
            <ecNumber evidence="12">1.5.1.5</ecNumber>
        </recommendedName>
    </domain>
    <domain>
        <recommendedName>
            <fullName evidence="12">Methenyltetrahydrofolate cyclohydrolase</fullName>
            <ecNumber evidence="12">3.5.4.9</ecNumber>
        </recommendedName>
    </domain>
</protein>
<dbReference type="NCBIfam" id="NF010776">
    <property type="entry name" value="PRK14179.1"/>
    <property type="match status" value="1"/>
</dbReference>
<dbReference type="Pfam" id="PF02882">
    <property type="entry name" value="THF_DHG_CYH_C"/>
    <property type="match status" value="1"/>
</dbReference>
<dbReference type="SUPFAM" id="SSF51735">
    <property type="entry name" value="NAD(P)-binding Rossmann-fold domains"/>
    <property type="match status" value="1"/>
</dbReference>
<name>A0A3R9IN39_STRCR</name>
<evidence type="ECO:0000256" key="1">
    <source>
        <dbReference type="ARBA" id="ARBA00004777"/>
    </source>
</evidence>
<comment type="caution">
    <text evidence="15">The sequence shown here is derived from an EMBL/GenBank/DDBJ whole genome shotgun (WGS) entry which is preliminary data.</text>
</comment>
<dbReference type="EC" id="1.5.1.5" evidence="12"/>
<evidence type="ECO:0000256" key="9">
    <source>
        <dbReference type="ARBA" id="ARBA00023102"/>
    </source>
</evidence>
<dbReference type="GO" id="GO:0035999">
    <property type="term" value="P:tetrahydrofolate interconversion"/>
    <property type="evidence" value="ECO:0007669"/>
    <property type="project" value="UniProtKB-UniRule"/>
</dbReference>
<dbReference type="FunFam" id="3.40.50.10860:FF:000005">
    <property type="entry name" value="C-1-tetrahydrofolate synthase, cytoplasmic, putative"/>
    <property type="match status" value="1"/>
</dbReference>
<keyword evidence="8 12" id="KW-0560">Oxidoreductase</keyword>
<comment type="similarity">
    <text evidence="12">Belongs to the tetrahydrofolate dehydrogenase/cyclohydrolase family.</text>
</comment>